<dbReference type="InterPro" id="IPR029058">
    <property type="entry name" value="AB_hydrolase_fold"/>
</dbReference>
<evidence type="ECO:0000256" key="6">
    <source>
        <dbReference type="ARBA" id="ARBA00022438"/>
    </source>
</evidence>
<dbReference type="PIRSF" id="PIRSF006431">
    <property type="entry name" value="Pept_S33"/>
    <property type="match status" value="1"/>
</dbReference>
<evidence type="ECO:0000256" key="7">
    <source>
        <dbReference type="ARBA" id="ARBA00022490"/>
    </source>
</evidence>
<dbReference type="GO" id="GO:0006508">
    <property type="term" value="P:proteolysis"/>
    <property type="evidence" value="ECO:0007669"/>
    <property type="project" value="UniProtKB-KW"/>
</dbReference>
<dbReference type="EMBL" id="RBRL01000041">
    <property type="protein sequence ID" value="RMQ92476.1"/>
    <property type="molecule type" value="Genomic_DNA"/>
</dbReference>
<organism evidence="15 16">
    <name type="scientific">Pseudomonas salomonii</name>
    <dbReference type="NCBI Taxonomy" id="191391"/>
    <lineage>
        <taxon>Bacteria</taxon>
        <taxon>Pseudomonadati</taxon>
        <taxon>Pseudomonadota</taxon>
        <taxon>Gammaproteobacteria</taxon>
        <taxon>Pseudomonadales</taxon>
        <taxon>Pseudomonadaceae</taxon>
        <taxon>Pseudomonas</taxon>
    </lineage>
</organism>
<dbReference type="SUPFAM" id="SSF53474">
    <property type="entry name" value="alpha/beta-Hydrolases"/>
    <property type="match status" value="1"/>
</dbReference>
<dbReference type="PRINTS" id="PR00111">
    <property type="entry name" value="ABHYDROLASE"/>
</dbReference>
<evidence type="ECO:0000256" key="1">
    <source>
        <dbReference type="ARBA" id="ARBA00001585"/>
    </source>
</evidence>
<evidence type="ECO:0000256" key="12">
    <source>
        <dbReference type="PIRSR" id="PIRSR006431-1"/>
    </source>
</evidence>
<evidence type="ECO:0000259" key="14">
    <source>
        <dbReference type="Pfam" id="PF00561"/>
    </source>
</evidence>
<evidence type="ECO:0000256" key="10">
    <source>
        <dbReference type="ARBA" id="ARBA00029605"/>
    </source>
</evidence>
<dbReference type="PANTHER" id="PTHR43722:SF1">
    <property type="entry name" value="PROLINE IMINOPEPTIDASE"/>
    <property type="match status" value="1"/>
</dbReference>
<dbReference type="EC" id="3.4.11.5" evidence="4 11"/>
<feature type="active site" description="Proton donor" evidence="12">
    <location>
        <position position="297"/>
    </location>
</feature>
<sequence>MERAMQTWYPQIKPYARHDLAVDDTHTLYVDESGSPEGLPVVFIHGGPGSGCDAQSRCYFDPNLYRIVTFDQRGCGRSTPRASLENNTTWDLVADLERIREHLGIDKWVLFGGSWGSTLSLSYAQTHPERVHGLILRGIFLARPQDIHWFYQEGASRMFPDYWQDYLAPIPADERHDMVAAYHKRLTGNDQIAQMHAAKAWSGWEGRMLGLCPSPQHVERFSEPQRALSIARIECHYFTNNSFLEPNQLIRDMHKIAHLPGVIIHGRYDMICPLDNAWELHQAWPNSELQVIREAGHAASEPGITDALVRATGEMARRLLDLPPEEA</sequence>
<dbReference type="InterPro" id="IPR000073">
    <property type="entry name" value="AB_hydrolase_1"/>
</dbReference>
<proteinExistence type="inferred from homology"/>
<keyword evidence="6 11" id="KW-0031">Aminopeptidase</keyword>
<evidence type="ECO:0000256" key="13">
    <source>
        <dbReference type="RuleBase" id="RU003421"/>
    </source>
</evidence>
<dbReference type="Gene3D" id="3.40.50.1820">
    <property type="entry name" value="alpha/beta hydrolase"/>
    <property type="match status" value="1"/>
</dbReference>
<evidence type="ECO:0000256" key="9">
    <source>
        <dbReference type="ARBA" id="ARBA00022801"/>
    </source>
</evidence>
<reference evidence="15 16" key="1">
    <citation type="submission" date="2018-08" db="EMBL/GenBank/DDBJ databases">
        <title>Recombination of ecologically and evolutionarily significant loci maintains genetic cohesion in the Pseudomonas syringae species complex.</title>
        <authorList>
            <person name="Dillon M."/>
            <person name="Thakur S."/>
            <person name="Almeida R.N.D."/>
            <person name="Weir B.S."/>
            <person name="Guttman D.S."/>
        </authorList>
    </citation>
    <scope>NUCLEOTIDE SEQUENCE [LARGE SCALE GENOMIC DNA]</scope>
    <source>
        <strain evidence="15 16">ICMP 11288</strain>
    </source>
</reference>
<dbReference type="PRINTS" id="PR00793">
    <property type="entry name" value="PROAMNOPTASE"/>
</dbReference>
<evidence type="ECO:0000256" key="4">
    <source>
        <dbReference type="ARBA" id="ARBA00012568"/>
    </source>
</evidence>
<keyword evidence="8 11" id="KW-0645">Protease</keyword>
<comment type="similarity">
    <text evidence="3 11 13">Belongs to the peptidase S33 family.</text>
</comment>
<evidence type="ECO:0000313" key="15">
    <source>
        <dbReference type="EMBL" id="RMQ92476.1"/>
    </source>
</evidence>
<evidence type="ECO:0000313" key="16">
    <source>
        <dbReference type="Proteomes" id="UP000277179"/>
    </source>
</evidence>
<comment type="catalytic activity">
    <reaction evidence="1 11 13">
        <text>Release of N-terminal proline from a peptide.</text>
        <dbReference type="EC" id="3.4.11.5"/>
    </reaction>
</comment>
<dbReference type="GO" id="GO:0004177">
    <property type="term" value="F:aminopeptidase activity"/>
    <property type="evidence" value="ECO:0007669"/>
    <property type="project" value="UniProtKB-UniRule"/>
</dbReference>
<accession>A0A3M4QPZ6</accession>
<evidence type="ECO:0000256" key="5">
    <source>
        <dbReference type="ARBA" id="ARBA00021843"/>
    </source>
</evidence>
<keyword evidence="9 11" id="KW-0378">Hydrolase</keyword>
<dbReference type="InterPro" id="IPR002410">
    <property type="entry name" value="Peptidase_S33"/>
</dbReference>
<dbReference type="Proteomes" id="UP000277179">
    <property type="component" value="Unassembled WGS sequence"/>
</dbReference>
<keyword evidence="7 11" id="KW-0963">Cytoplasm</keyword>
<gene>
    <name evidence="15" type="ORF">ALP97_03620</name>
</gene>
<dbReference type="NCBIfam" id="TIGR01249">
    <property type="entry name" value="pro_imino_pep_1"/>
    <property type="match status" value="1"/>
</dbReference>
<evidence type="ECO:0000256" key="3">
    <source>
        <dbReference type="ARBA" id="ARBA00010088"/>
    </source>
</evidence>
<dbReference type="GO" id="GO:0005737">
    <property type="term" value="C:cytoplasm"/>
    <property type="evidence" value="ECO:0007669"/>
    <property type="project" value="UniProtKB-SubCell"/>
</dbReference>
<comment type="caution">
    <text evidence="15">The sequence shown here is derived from an EMBL/GenBank/DDBJ whole genome shotgun (WGS) entry which is preliminary data.</text>
</comment>
<dbReference type="AlphaFoldDB" id="A0A3M4QPZ6"/>
<dbReference type="InterPro" id="IPR005944">
    <property type="entry name" value="Pro_iminopeptidase"/>
</dbReference>
<name>A0A3M4QPZ6_9PSED</name>
<feature type="domain" description="AB hydrolase-1" evidence="14">
    <location>
        <begin position="40"/>
        <end position="300"/>
    </location>
</feature>
<feature type="active site" evidence="12">
    <location>
        <position position="269"/>
    </location>
</feature>
<dbReference type="PANTHER" id="PTHR43722">
    <property type="entry name" value="PROLINE IMINOPEPTIDASE"/>
    <property type="match status" value="1"/>
</dbReference>
<comment type="subcellular location">
    <subcellularLocation>
        <location evidence="2 11">Cytoplasm</location>
    </subcellularLocation>
</comment>
<dbReference type="Pfam" id="PF00561">
    <property type="entry name" value="Abhydrolase_1"/>
    <property type="match status" value="1"/>
</dbReference>
<evidence type="ECO:0000256" key="11">
    <source>
        <dbReference type="PIRNR" id="PIRNR006431"/>
    </source>
</evidence>
<evidence type="ECO:0000256" key="2">
    <source>
        <dbReference type="ARBA" id="ARBA00004496"/>
    </source>
</evidence>
<protein>
    <recommendedName>
        <fullName evidence="5 11">Proline iminopeptidase</fullName>
        <shortName evidence="11">PIP</shortName>
        <ecNumber evidence="4 11">3.4.11.5</ecNumber>
    </recommendedName>
    <alternativeName>
        <fullName evidence="10 11">Prolyl aminopeptidase</fullName>
    </alternativeName>
</protein>
<feature type="active site" description="Nucleophile" evidence="12">
    <location>
        <position position="114"/>
    </location>
</feature>
<evidence type="ECO:0000256" key="8">
    <source>
        <dbReference type="ARBA" id="ARBA00022670"/>
    </source>
</evidence>